<dbReference type="PANTHER" id="PTHR33683:SF46">
    <property type="entry name" value="SUSHI DOMAIN-CONTAINING PROTEIN"/>
    <property type="match status" value="1"/>
</dbReference>
<accession>A0ABD3RZY4</accession>
<feature type="compositionally biased region" description="Low complexity" evidence="1">
    <location>
        <begin position="358"/>
        <end position="376"/>
    </location>
</feature>
<organism evidence="2 3">
    <name type="scientific">Cyclostephanos tholiformis</name>
    <dbReference type="NCBI Taxonomy" id="382380"/>
    <lineage>
        <taxon>Eukaryota</taxon>
        <taxon>Sar</taxon>
        <taxon>Stramenopiles</taxon>
        <taxon>Ochrophyta</taxon>
        <taxon>Bacillariophyta</taxon>
        <taxon>Coscinodiscophyceae</taxon>
        <taxon>Thalassiosirophycidae</taxon>
        <taxon>Stephanodiscales</taxon>
        <taxon>Stephanodiscaceae</taxon>
        <taxon>Cyclostephanos</taxon>
    </lineage>
</organism>
<feature type="region of interest" description="Disordered" evidence="1">
    <location>
        <begin position="142"/>
        <end position="186"/>
    </location>
</feature>
<reference evidence="2 3" key="1">
    <citation type="submission" date="2024-10" db="EMBL/GenBank/DDBJ databases">
        <title>Updated reference genomes for cyclostephanoid diatoms.</title>
        <authorList>
            <person name="Roberts W.R."/>
            <person name="Alverson A.J."/>
        </authorList>
    </citation>
    <scope>NUCLEOTIDE SEQUENCE [LARGE SCALE GENOMIC DNA]</scope>
    <source>
        <strain evidence="2 3">AJA228-03</strain>
    </source>
</reference>
<protein>
    <submittedName>
        <fullName evidence="2">Uncharacterized protein</fullName>
    </submittedName>
</protein>
<dbReference type="PANTHER" id="PTHR33683">
    <property type="entry name" value="1, PUTATIVE-RELATED"/>
    <property type="match status" value="1"/>
</dbReference>
<feature type="compositionally biased region" description="Low complexity" evidence="1">
    <location>
        <begin position="144"/>
        <end position="186"/>
    </location>
</feature>
<dbReference type="AlphaFoldDB" id="A0ABD3RZY4"/>
<feature type="compositionally biased region" description="Basic and acidic residues" evidence="1">
    <location>
        <begin position="37"/>
        <end position="46"/>
    </location>
</feature>
<name>A0ABD3RZY4_9STRA</name>
<feature type="region of interest" description="Disordered" evidence="1">
    <location>
        <begin position="17"/>
        <end position="46"/>
    </location>
</feature>
<evidence type="ECO:0000313" key="2">
    <source>
        <dbReference type="EMBL" id="KAL3817799.1"/>
    </source>
</evidence>
<evidence type="ECO:0000313" key="3">
    <source>
        <dbReference type="Proteomes" id="UP001530377"/>
    </source>
</evidence>
<dbReference type="Proteomes" id="UP001530377">
    <property type="component" value="Unassembled WGS sequence"/>
</dbReference>
<evidence type="ECO:0000256" key="1">
    <source>
        <dbReference type="SAM" id="MobiDB-lite"/>
    </source>
</evidence>
<feature type="region of interest" description="Disordered" evidence="1">
    <location>
        <begin position="358"/>
        <end position="377"/>
    </location>
</feature>
<gene>
    <name evidence="2" type="ORF">ACHAXA_005832</name>
</gene>
<keyword evidence="3" id="KW-1185">Reference proteome</keyword>
<sequence length="738" mass="82921">MTMAVALSFTHGDNHGHRLNAVDALGNPEKTGLSTQRSDRRQRKDQEILSMSMGSTPITTGEVSMSQLSSPCTTEKQCQNRYEDMYNVGQLNGSFYAGEDYPIKGCFIKGEHVFFGAGGTPDEMAETLSGQTVRIMCMKTTRVPSSSPSLSSLPTSAPSKSLPPSYAPSLSTSPTSTPSTSFSPSYTPTWETGRVLKQLKTSYASDRSSAGIMFDVQAKHPIMIRGLSFNTVITDDVRILVWTKKGSHVGYETSEQGWELLVNNTVTGKGLDMPTSIPAKIFMPTAILADEMRAFYITCTDGPWQRHILMQDGDEMYFSNEDLRLFREGSAKRLGFDGPNYMRRTFSGTVKYDVITPQPTQNPTLQPSLSPTTSPSWAPVPNELITTRLFETTTRVINDEKYASYYGTMFHMFARENMVINSIAFNTFRTENLTVQLYTKYGNVTGSDMSLAGWKLIATETVKGQGLGNPTFIPEGAFQPLIVRRKHQQAFYIATDGPYLRLSAGTTEGNRSDFNSDMILFEGIGKRKGIDGPSFSPRVWNGAIQYGVVVIPTDNPTLSPSTSPTDSPSSSPTEFSFRLRMHWQRGYYWQDDWSDREMYWCMECESESCEEDDDIYIDYCTDKGKQQFRKVGHTLRPSLNSNLCLTYIGDASHSMVEAKLVLSGKKHLILRPCMNSRSGFTEQNFEDIKWNGEVFELHPLGRVDQCITQWHHPKAKERLYPEDCRVARDEVTNYWETY</sequence>
<proteinExistence type="predicted"/>
<comment type="caution">
    <text evidence="2">The sequence shown here is derived from an EMBL/GenBank/DDBJ whole genome shotgun (WGS) entry which is preliminary data.</text>
</comment>
<dbReference type="EMBL" id="JALLPB020000091">
    <property type="protein sequence ID" value="KAL3817799.1"/>
    <property type="molecule type" value="Genomic_DNA"/>
</dbReference>